<dbReference type="Proteomes" id="UP000075886">
    <property type="component" value="Unassembled WGS sequence"/>
</dbReference>
<feature type="compositionally biased region" description="Basic and acidic residues" evidence="1">
    <location>
        <begin position="98"/>
        <end position="109"/>
    </location>
</feature>
<sequence length="131" mass="14328">MGNLQQTELYHQSVMPGSFRSPIKVLSATLASKEMDLIEVLWKQDVDLGFTLTNAALSTTPEGTGTSTSDKTSATNIKCDSDDDLEKLKALLEIKNDKNVDSEKHRESTDDSSLVDPWAGLSYTIDTETGE</sequence>
<name>A0A182QFT8_9DIPT</name>
<dbReference type="GO" id="GO:0000981">
    <property type="term" value="F:DNA-binding transcription factor activity, RNA polymerase II-specific"/>
    <property type="evidence" value="ECO:0007669"/>
    <property type="project" value="TreeGrafter"/>
</dbReference>
<protein>
    <submittedName>
        <fullName evidence="2">Uncharacterized protein</fullName>
    </submittedName>
</protein>
<dbReference type="VEuPathDB" id="VectorBase:AFAF009323"/>
<reference evidence="2" key="2">
    <citation type="submission" date="2020-05" db="UniProtKB">
        <authorList>
            <consortium name="EnsemblMetazoa"/>
        </authorList>
    </citation>
    <scope>IDENTIFICATION</scope>
    <source>
        <strain evidence="2">FAR1</strain>
    </source>
</reference>
<dbReference type="PANTHER" id="PTHR24411">
    <property type="entry name" value="NUCLEAR FACTOR ERYTHROID 2-RELATED FACTOR"/>
    <property type="match status" value="1"/>
</dbReference>
<organism evidence="2 3">
    <name type="scientific">Anopheles farauti</name>
    <dbReference type="NCBI Taxonomy" id="69004"/>
    <lineage>
        <taxon>Eukaryota</taxon>
        <taxon>Metazoa</taxon>
        <taxon>Ecdysozoa</taxon>
        <taxon>Arthropoda</taxon>
        <taxon>Hexapoda</taxon>
        <taxon>Insecta</taxon>
        <taxon>Pterygota</taxon>
        <taxon>Neoptera</taxon>
        <taxon>Endopterygota</taxon>
        <taxon>Diptera</taxon>
        <taxon>Nematocera</taxon>
        <taxon>Culicoidea</taxon>
        <taxon>Culicidae</taxon>
        <taxon>Anophelinae</taxon>
        <taxon>Anopheles</taxon>
    </lineage>
</organism>
<dbReference type="STRING" id="69004.A0A182QFT8"/>
<evidence type="ECO:0000313" key="3">
    <source>
        <dbReference type="Proteomes" id="UP000075886"/>
    </source>
</evidence>
<dbReference type="AlphaFoldDB" id="A0A182QFT8"/>
<dbReference type="GO" id="GO:0000978">
    <property type="term" value="F:RNA polymerase II cis-regulatory region sequence-specific DNA binding"/>
    <property type="evidence" value="ECO:0007669"/>
    <property type="project" value="InterPro"/>
</dbReference>
<proteinExistence type="predicted"/>
<dbReference type="PANTHER" id="PTHR24411:SF55">
    <property type="entry name" value="SEGMENTATION PROTEIN CAP'N'COLLAR"/>
    <property type="match status" value="1"/>
</dbReference>
<accession>A0A182QFT8</accession>
<reference evidence="3" key="1">
    <citation type="submission" date="2014-01" db="EMBL/GenBank/DDBJ databases">
        <title>The Genome Sequence of Anopheles farauti FAR1 (V2).</title>
        <authorList>
            <consortium name="The Broad Institute Genomics Platform"/>
            <person name="Neafsey D.E."/>
            <person name="Besansky N."/>
            <person name="Howell P."/>
            <person name="Walton C."/>
            <person name="Young S.K."/>
            <person name="Zeng Q."/>
            <person name="Gargeya S."/>
            <person name="Fitzgerald M."/>
            <person name="Haas B."/>
            <person name="Abouelleil A."/>
            <person name="Allen A.W."/>
            <person name="Alvarado L."/>
            <person name="Arachchi H.M."/>
            <person name="Berlin A.M."/>
            <person name="Chapman S.B."/>
            <person name="Gainer-Dewar J."/>
            <person name="Goldberg J."/>
            <person name="Griggs A."/>
            <person name="Gujja S."/>
            <person name="Hansen M."/>
            <person name="Howarth C."/>
            <person name="Imamovic A."/>
            <person name="Ireland A."/>
            <person name="Larimer J."/>
            <person name="McCowan C."/>
            <person name="Murphy C."/>
            <person name="Pearson M."/>
            <person name="Poon T.W."/>
            <person name="Priest M."/>
            <person name="Roberts A."/>
            <person name="Saif S."/>
            <person name="Shea T."/>
            <person name="Sisk P."/>
            <person name="Sykes S."/>
            <person name="Wortman J."/>
            <person name="Nusbaum C."/>
            <person name="Birren B."/>
        </authorList>
    </citation>
    <scope>NUCLEOTIDE SEQUENCE [LARGE SCALE GENOMIC DNA]</scope>
    <source>
        <strain evidence="3">FAR1</strain>
    </source>
</reference>
<dbReference type="EMBL" id="AXCN02001952">
    <property type="status" value="NOT_ANNOTATED_CDS"/>
    <property type="molecule type" value="Genomic_DNA"/>
</dbReference>
<evidence type="ECO:0000256" key="1">
    <source>
        <dbReference type="SAM" id="MobiDB-lite"/>
    </source>
</evidence>
<keyword evidence="3" id="KW-1185">Reference proteome</keyword>
<dbReference type="InterPro" id="IPR047167">
    <property type="entry name" value="NFE2-like"/>
</dbReference>
<feature type="region of interest" description="Disordered" evidence="1">
    <location>
        <begin position="98"/>
        <end position="117"/>
    </location>
</feature>
<evidence type="ECO:0000313" key="2">
    <source>
        <dbReference type="EnsemblMetazoa" id="AFAF009323-PA"/>
    </source>
</evidence>
<dbReference type="EnsemblMetazoa" id="AFAF009323-RA">
    <property type="protein sequence ID" value="AFAF009323-PA"/>
    <property type="gene ID" value="AFAF009323"/>
</dbReference>
<dbReference type="GO" id="GO:0005634">
    <property type="term" value="C:nucleus"/>
    <property type="evidence" value="ECO:0007669"/>
    <property type="project" value="TreeGrafter"/>
</dbReference>